<feature type="compositionally biased region" description="Acidic residues" evidence="1">
    <location>
        <begin position="615"/>
        <end position="626"/>
    </location>
</feature>
<feature type="region of interest" description="Disordered" evidence="1">
    <location>
        <begin position="591"/>
        <end position="626"/>
    </location>
</feature>
<sequence>MPRTTASDDGSSHYSPTSAVSTPAWAPPRTPLTPHKLAKLANALGVSTPLPAISYSATLTTSPLVPASSLSPSSSDYLRRSPSPSAASVQSFASTASSTKYLLHVIPPAHLPHESDALDEPDLLLPPFGASGYHMQFRRGILVPVYSTLSSQLAAIAKEYALPSTVGLVLYLILTSGQPSSGCPDDGTEHDEPGPRISEDSWRRIWHRVVKAEKEDSLPAGPRPIGLGLAASSPAATSSLQDSSNSSLRPFLSPGKVDPPLSAISMTPTPSTASHSVFSSQSGIEPPESVSSVSDMEGHELILSGLHSPALIPILAKFEFDIDRQKASWYEPWLRSRKVNQAKRAASRLESRLRAQSRSEKSEDVGGEAEERSAPFDLELVTRMRETESVPAFLRELRADVADVHEEGYTQLEDEEEEEEEEEDHEETDPAAQLHVDAHGDPLADVFGNDVQTWSDLHSESQPHQFKRQTNRNVVDLALDGAAMSALPDDLESDENEECNDEAEVADLWRRHSRPQLVVSIPSSPVPDKRRSSTTTTGTVKRHPPPPLDLAPSMPSSEGIAVQGSPFAPSRPGSMAFVDDAVPARSIEELTEDVHEPSVEHVQDVEQEGSTIESPELEQGEEMSFDDLDLGLTVDEDNIEYDESDPYDRRRSQFIMKAQLDEIERNLVALSPRRLQLDAIDNPRRPSFSATLSPPPQWGASPKPIAKTNPSSPLQGDFTSLLAGALWPAVPYTALKMNGHLPSESRSGSESRPPSPPRIAFNGITTEPPQGALPTRSRSGTVSNETLARQHDDDLYPPLIPPSLLTIHRNSLDSPIIPLSPDPFGRYPSEAEASRLHEEERQSRMHQEGSQAANPSSSRPPPPRKVSVGAYDQFDPNDRQNAQTPSSRFSIDSVASDDTKPMKGSSLVSMKNIKRLWRKTNSKLSISRPATPISESGRSSPNWPTFHDQTTSRRTSRSVSKSPRPFEYGSSSDSAQSQPKPRRKSSMQFIQDARNALVPNRTPPMDGPRQSSPALPPLPPSAAPSPSASPQFPSASPSPRLPDTKQGSIRKSILKSMKGSSSGSSIELLGDGQVRRRRPSIMDGSIFSPGSMKHASAASLSAALADIPPSPALPEFAASQNVLRHQSSQSNILNGNNNNGGGRRGSQRLRMSPSLSSASISTAGSSSGGQLTPGMSPPRLGGGALKQRRSGSSSSSSIESRPSVDVSQFEIVSPKLGAGMGPVPLPGTPVMAVPFQFRALDQSMATMR</sequence>
<evidence type="ECO:0000256" key="1">
    <source>
        <dbReference type="SAM" id="MobiDB-lite"/>
    </source>
</evidence>
<dbReference type="GeneID" id="63823947"/>
<dbReference type="OrthoDB" id="2526154at2759"/>
<feature type="compositionally biased region" description="Basic and acidic residues" evidence="1">
    <location>
        <begin position="591"/>
        <end position="604"/>
    </location>
</feature>
<feature type="compositionally biased region" description="Low complexity" evidence="1">
    <location>
        <begin position="1054"/>
        <end position="1070"/>
    </location>
</feature>
<feature type="compositionally biased region" description="Polar residues" evidence="1">
    <location>
        <begin position="1"/>
        <end position="21"/>
    </location>
</feature>
<proteinExistence type="predicted"/>
<feature type="compositionally biased region" description="Low complexity" evidence="1">
    <location>
        <begin position="1190"/>
        <end position="1203"/>
    </location>
</feature>
<accession>A0A165F869</accession>
<feature type="region of interest" description="Disordered" evidence="1">
    <location>
        <begin position="519"/>
        <end position="576"/>
    </location>
</feature>
<feature type="compositionally biased region" description="Polar residues" evidence="1">
    <location>
        <begin position="1122"/>
        <end position="1133"/>
    </location>
</feature>
<feature type="compositionally biased region" description="Polar residues" evidence="1">
    <location>
        <begin position="933"/>
        <end position="949"/>
    </location>
</feature>
<name>A0A165F869_9APHY</name>
<organism evidence="2 3">
    <name type="scientific">Laetiporus sulphureus 93-53</name>
    <dbReference type="NCBI Taxonomy" id="1314785"/>
    <lineage>
        <taxon>Eukaryota</taxon>
        <taxon>Fungi</taxon>
        <taxon>Dikarya</taxon>
        <taxon>Basidiomycota</taxon>
        <taxon>Agaricomycotina</taxon>
        <taxon>Agaricomycetes</taxon>
        <taxon>Polyporales</taxon>
        <taxon>Laetiporus</taxon>
    </lineage>
</organism>
<feature type="region of interest" description="Disordered" evidence="1">
    <location>
        <begin position="681"/>
        <end position="712"/>
    </location>
</feature>
<feature type="region of interest" description="Disordered" evidence="1">
    <location>
        <begin position="923"/>
        <end position="1077"/>
    </location>
</feature>
<evidence type="ECO:0000313" key="2">
    <source>
        <dbReference type="EMBL" id="KZT08574.1"/>
    </source>
</evidence>
<feature type="region of interest" description="Disordered" evidence="1">
    <location>
        <begin position="259"/>
        <end position="295"/>
    </location>
</feature>
<feature type="region of interest" description="Disordered" evidence="1">
    <location>
        <begin position="820"/>
        <end position="907"/>
    </location>
</feature>
<feature type="compositionally biased region" description="Acidic residues" evidence="1">
    <location>
        <begin position="412"/>
        <end position="429"/>
    </location>
</feature>
<dbReference type="EMBL" id="KV427614">
    <property type="protein sequence ID" value="KZT08574.1"/>
    <property type="molecule type" value="Genomic_DNA"/>
</dbReference>
<dbReference type="InParanoid" id="A0A165F869"/>
<feature type="region of interest" description="Disordered" evidence="1">
    <location>
        <begin position="741"/>
        <end position="797"/>
    </location>
</feature>
<evidence type="ECO:0000313" key="3">
    <source>
        <dbReference type="Proteomes" id="UP000076871"/>
    </source>
</evidence>
<feature type="compositionally biased region" description="Polar residues" evidence="1">
    <location>
        <begin position="969"/>
        <end position="979"/>
    </location>
</feature>
<feature type="compositionally biased region" description="Polar residues" evidence="1">
    <location>
        <begin position="879"/>
        <end position="890"/>
    </location>
</feature>
<feature type="region of interest" description="Disordered" evidence="1">
    <location>
        <begin position="1"/>
        <end position="32"/>
    </location>
</feature>
<feature type="compositionally biased region" description="Low complexity" evidence="1">
    <location>
        <begin position="1024"/>
        <end position="1038"/>
    </location>
</feature>
<dbReference type="RefSeq" id="XP_040766314.1">
    <property type="nucleotide sequence ID" value="XM_040906918.1"/>
</dbReference>
<feature type="region of interest" description="Disordered" evidence="1">
    <location>
        <begin position="1122"/>
        <end position="1206"/>
    </location>
</feature>
<feature type="compositionally biased region" description="Polar residues" evidence="1">
    <location>
        <begin position="264"/>
        <end position="294"/>
    </location>
</feature>
<feature type="compositionally biased region" description="Pro residues" evidence="1">
    <location>
        <begin position="1014"/>
        <end position="1023"/>
    </location>
</feature>
<gene>
    <name evidence="2" type="ORF">LAESUDRAFT_712679</name>
</gene>
<feature type="compositionally biased region" description="Polar residues" evidence="1">
    <location>
        <begin position="776"/>
        <end position="787"/>
    </location>
</feature>
<feature type="compositionally biased region" description="Basic and acidic residues" evidence="1">
    <location>
        <begin position="832"/>
        <end position="847"/>
    </location>
</feature>
<dbReference type="Proteomes" id="UP000076871">
    <property type="component" value="Unassembled WGS sequence"/>
</dbReference>
<protein>
    <submittedName>
        <fullName evidence="2">Uncharacterized protein</fullName>
    </submittedName>
</protein>
<reference evidence="2 3" key="1">
    <citation type="journal article" date="2016" name="Mol. Biol. Evol.">
        <title>Comparative Genomics of Early-Diverging Mushroom-Forming Fungi Provides Insights into the Origins of Lignocellulose Decay Capabilities.</title>
        <authorList>
            <person name="Nagy L.G."/>
            <person name="Riley R."/>
            <person name="Tritt A."/>
            <person name="Adam C."/>
            <person name="Daum C."/>
            <person name="Floudas D."/>
            <person name="Sun H."/>
            <person name="Yadav J.S."/>
            <person name="Pangilinan J."/>
            <person name="Larsson K.H."/>
            <person name="Matsuura K."/>
            <person name="Barry K."/>
            <person name="Labutti K."/>
            <person name="Kuo R."/>
            <person name="Ohm R.A."/>
            <person name="Bhattacharya S.S."/>
            <person name="Shirouzu T."/>
            <person name="Yoshinaga Y."/>
            <person name="Martin F.M."/>
            <person name="Grigoriev I.V."/>
            <person name="Hibbett D.S."/>
        </authorList>
    </citation>
    <scope>NUCLEOTIDE SEQUENCE [LARGE SCALE GENOMIC DNA]</scope>
    <source>
        <strain evidence="2 3">93-53</strain>
    </source>
</reference>
<feature type="region of interest" description="Disordered" evidence="1">
    <location>
        <begin position="408"/>
        <end position="430"/>
    </location>
</feature>
<feature type="compositionally biased region" description="Low complexity" evidence="1">
    <location>
        <begin position="1152"/>
        <end position="1169"/>
    </location>
</feature>
<keyword evidence="3" id="KW-1185">Reference proteome</keyword>
<dbReference type="AlphaFoldDB" id="A0A165F869"/>
<feature type="region of interest" description="Disordered" evidence="1">
    <location>
        <begin position="348"/>
        <end position="373"/>
    </location>
</feature>
<feature type="compositionally biased region" description="Low complexity" evidence="1">
    <location>
        <begin position="742"/>
        <end position="752"/>
    </location>
</feature>